<evidence type="ECO:0000313" key="1">
    <source>
        <dbReference type="EMBL" id="CAB3379454.1"/>
    </source>
</evidence>
<evidence type="ECO:0000313" key="2">
    <source>
        <dbReference type="Proteomes" id="UP000494165"/>
    </source>
</evidence>
<sequence length="77" mass="8717">MMTTLAPCYPNVIHTAVLSGPEHSDTEAQKIQRPFLLVALLYHGHPQVVARTLREESVYRQEEKELGALGRVHEDTH</sequence>
<keyword evidence="2" id="KW-1185">Reference proteome</keyword>
<organism evidence="1 2">
    <name type="scientific">Cloeon dipterum</name>
    <dbReference type="NCBI Taxonomy" id="197152"/>
    <lineage>
        <taxon>Eukaryota</taxon>
        <taxon>Metazoa</taxon>
        <taxon>Ecdysozoa</taxon>
        <taxon>Arthropoda</taxon>
        <taxon>Hexapoda</taxon>
        <taxon>Insecta</taxon>
        <taxon>Pterygota</taxon>
        <taxon>Palaeoptera</taxon>
        <taxon>Ephemeroptera</taxon>
        <taxon>Pisciforma</taxon>
        <taxon>Baetidae</taxon>
        <taxon>Cloeon</taxon>
    </lineage>
</organism>
<dbReference type="Proteomes" id="UP000494165">
    <property type="component" value="Unassembled WGS sequence"/>
</dbReference>
<reference evidence="1 2" key="1">
    <citation type="submission" date="2020-04" db="EMBL/GenBank/DDBJ databases">
        <authorList>
            <person name="Alioto T."/>
            <person name="Alioto T."/>
            <person name="Gomez Garrido J."/>
        </authorList>
    </citation>
    <scope>NUCLEOTIDE SEQUENCE [LARGE SCALE GENOMIC DNA]</scope>
</reference>
<comment type="caution">
    <text evidence="1">The sequence shown here is derived from an EMBL/GenBank/DDBJ whole genome shotgun (WGS) entry which is preliminary data.</text>
</comment>
<name>A0A8S1D9U9_9INSE</name>
<dbReference type="AlphaFoldDB" id="A0A8S1D9U9"/>
<protein>
    <submittedName>
        <fullName evidence="1">Uncharacterized protein</fullName>
    </submittedName>
</protein>
<accession>A0A8S1D9U9</accession>
<proteinExistence type="predicted"/>
<gene>
    <name evidence="1" type="ORF">CLODIP_2_CD04745</name>
</gene>
<dbReference type="EMBL" id="CADEPI010000186">
    <property type="protein sequence ID" value="CAB3379454.1"/>
    <property type="molecule type" value="Genomic_DNA"/>
</dbReference>